<dbReference type="Gene3D" id="1.25.10.10">
    <property type="entry name" value="Leucine-rich Repeat Variant"/>
    <property type="match status" value="1"/>
</dbReference>
<feature type="repeat" description="Pumilio" evidence="4">
    <location>
        <begin position="721"/>
        <end position="756"/>
    </location>
</feature>
<dbReference type="InterPro" id="IPR001313">
    <property type="entry name" value="Pumilio_RNA-bd_rpt"/>
</dbReference>
<dbReference type="Pfam" id="PF00806">
    <property type="entry name" value="PUF"/>
    <property type="match status" value="3"/>
</dbReference>
<feature type="region of interest" description="Disordered" evidence="5">
    <location>
        <begin position="343"/>
        <end position="368"/>
    </location>
</feature>
<feature type="compositionally biased region" description="Polar residues" evidence="5">
    <location>
        <begin position="343"/>
        <end position="361"/>
    </location>
</feature>
<evidence type="ECO:0000256" key="5">
    <source>
        <dbReference type="SAM" id="MobiDB-lite"/>
    </source>
</evidence>
<dbReference type="PANTHER" id="PTHR12537:SF119">
    <property type="entry name" value="PUMILIO HOMOLOG 6, CHLOROPLASTIC"/>
    <property type="match status" value="1"/>
</dbReference>
<dbReference type="GO" id="GO:0003723">
    <property type="term" value="F:RNA binding"/>
    <property type="evidence" value="ECO:0007669"/>
    <property type="project" value="UniProtKB-KW"/>
</dbReference>
<evidence type="ECO:0000256" key="1">
    <source>
        <dbReference type="ARBA" id="ARBA00022737"/>
    </source>
</evidence>
<gene>
    <name evidence="7" type="primary">APUM5_5</name>
    <name evidence="7" type="ORF">CK203_057372</name>
</gene>
<organism evidence="7 8">
    <name type="scientific">Vitis vinifera</name>
    <name type="common">Grape</name>
    <dbReference type="NCBI Taxonomy" id="29760"/>
    <lineage>
        <taxon>Eukaryota</taxon>
        <taxon>Viridiplantae</taxon>
        <taxon>Streptophyta</taxon>
        <taxon>Embryophyta</taxon>
        <taxon>Tracheophyta</taxon>
        <taxon>Spermatophyta</taxon>
        <taxon>Magnoliopsida</taxon>
        <taxon>eudicotyledons</taxon>
        <taxon>Gunneridae</taxon>
        <taxon>Pentapetalae</taxon>
        <taxon>rosids</taxon>
        <taxon>Vitales</taxon>
        <taxon>Vitaceae</taxon>
        <taxon>Viteae</taxon>
        <taxon>Vitis</taxon>
    </lineage>
</organism>
<keyword evidence="2" id="KW-0810">Translation regulation</keyword>
<dbReference type="PROSITE" id="PS50303">
    <property type="entry name" value="PUM_HD"/>
    <property type="match status" value="1"/>
</dbReference>
<keyword evidence="3" id="KW-0694">RNA-binding</keyword>
<dbReference type="InterPro" id="IPR011989">
    <property type="entry name" value="ARM-like"/>
</dbReference>
<keyword evidence="1" id="KW-0677">Repeat</keyword>
<sequence length="789" mass="86415">MATESPIRMLETSGKWPSPKETATFAPSSSSMAAEELSLLLTDHRFFGNGRDVAPNRSGSAPPSMEGSFAAIENLMSPQNSSLNARYANLNSLIENCEPEEQLRADPAYLAYYCSKINLNPRLPPPLISWENRRLVRHIGSFGNKSEDDRSPQKPSDDWEDQSSAFWSGQDAAFLAGQHRSSVDLIQYTISFIGNVKQVTTTLCLFTLKKSKPLFKNGIHWEMHYKSSDDFPRTPSPVYNQSRSLIHGSPGKTVEHDADSSSLHDSSVGTSNLVASTLVTDNLGPSSNANPAIAPVSNSLSLDGTGSTPPSPALIERDAHNLDVHLEDDVLIGGITVSDFVSTESKMKDSNTSSLPNSGNKKNQEDWHHNRQKNWLQHQVHQQQGNSFQVQGAKSQMVFQGTNHTNINMDQYLHGSSKFSTEAQPVLQSSGFTPPLYATAAAYMTSANPFYPNLQPPAGYPPHGAIPLAFDNTVGPSFNAQTSAVSTGESITQGVDMQHLNKFYGQLGYAPQPSFADPLYMQYFQQPFGDVYSVSGQFDPLVSRGGVIGSQVSAFETHRESDVASCSVDKKLQHQRSGGLTNLNHRRGGIASPNYHGSPTNMGMLMQFPTSPLASPVLPRSPAGVTCLPGGRNEIRYPPGSGKNVGIFSGWQGQRGYDDPKTHSFLEELKSGKGRRFELSDIAGHIIILYFNFSADQHGSRFIQQKLENCSVEEKASVFKEVLPHASKLMTDVFGNYVIQKFFEHGNPEQRKELASQLAGQILPLSLQMYGCRVIQKVCMVLTMLICSI</sequence>
<dbReference type="PROSITE" id="PS50302">
    <property type="entry name" value="PUM"/>
    <property type="match status" value="2"/>
</dbReference>
<dbReference type="SMART" id="SM00025">
    <property type="entry name" value="Pumilio"/>
    <property type="match status" value="3"/>
</dbReference>
<comment type="caution">
    <text evidence="7">The sequence shown here is derived from an EMBL/GenBank/DDBJ whole genome shotgun (WGS) entry which is preliminary data.</text>
</comment>
<evidence type="ECO:0000259" key="6">
    <source>
        <dbReference type="PROSITE" id="PS50303"/>
    </source>
</evidence>
<dbReference type="AlphaFoldDB" id="A0A438GLV7"/>
<proteinExistence type="predicted"/>
<dbReference type="InterPro" id="IPR016024">
    <property type="entry name" value="ARM-type_fold"/>
</dbReference>
<evidence type="ECO:0000256" key="2">
    <source>
        <dbReference type="ARBA" id="ARBA00022845"/>
    </source>
</evidence>
<accession>A0A438GLV7</accession>
<feature type="region of interest" description="Disordered" evidence="5">
    <location>
        <begin position="230"/>
        <end position="267"/>
    </location>
</feature>
<evidence type="ECO:0000313" key="7">
    <source>
        <dbReference type="EMBL" id="RVW73186.1"/>
    </source>
</evidence>
<dbReference type="Pfam" id="PF07990">
    <property type="entry name" value="NABP"/>
    <property type="match status" value="1"/>
</dbReference>
<evidence type="ECO:0000313" key="8">
    <source>
        <dbReference type="Proteomes" id="UP000288805"/>
    </source>
</evidence>
<evidence type="ECO:0000256" key="4">
    <source>
        <dbReference type="PROSITE-ProRule" id="PRU00317"/>
    </source>
</evidence>
<feature type="domain" description="PUM-HD" evidence="6">
    <location>
        <begin position="661"/>
        <end position="789"/>
    </location>
</feature>
<feature type="region of interest" description="Disordered" evidence="5">
    <location>
        <begin position="141"/>
        <end position="163"/>
    </location>
</feature>
<reference evidence="7 8" key="1">
    <citation type="journal article" date="2018" name="PLoS Genet.">
        <title>Population sequencing reveals clonal diversity and ancestral inbreeding in the grapevine cultivar Chardonnay.</title>
        <authorList>
            <person name="Roach M.J."/>
            <person name="Johnson D.L."/>
            <person name="Bohlmann J."/>
            <person name="van Vuuren H.J."/>
            <person name="Jones S.J."/>
            <person name="Pretorius I.S."/>
            <person name="Schmidt S.A."/>
            <person name="Borneman A.R."/>
        </authorList>
    </citation>
    <scope>NUCLEOTIDE SEQUENCE [LARGE SCALE GENOMIC DNA]</scope>
    <source>
        <strain evidence="8">cv. Chardonnay</strain>
        <tissue evidence="7">Leaf</tissue>
    </source>
</reference>
<feature type="repeat" description="Pumilio" evidence="4">
    <location>
        <begin position="685"/>
        <end position="720"/>
    </location>
</feature>
<feature type="compositionally biased region" description="Basic and acidic residues" evidence="5">
    <location>
        <begin position="145"/>
        <end position="157"/>
    </location>
</feature>
<protein>
    <submittedName>
        <fullName evidence="7">Pumilio-like 5</fullName>
    </submittedName>
</protein>
<dbReference type="SUPFAM" id="SSF48371">
    <property type="entry name" value="ARM repeat"/>
    <property type="match status" value="1"/>
</dbReference>
<evidence type="ECO:0000256" key="3">
    <source>
        <dbReference type="ARBA" id="ARBA00022884"/>
    </source>
</evidence>
<feature type="region of interest" description="Disordered" evidence="5">
    <location>
        <begin position="1"/>
        <end position="28"/>
    </location>
</feature>
<dbReference type="GO" id="GO:0006417">
    <property type="term" value="P:regulation of translation"/>
    <property type="evidence" value="ECO:0007669"/>
    <property type="project" value="UniProtKB-KW"/>
</dbReference>
<dbReference type="Proteomes" id="UP000288805">
    <property type="component" value="Unassembled WGS sequence"/>
</dbReference>
<dbReference type="PANTHER" id="PTHR12537">
    <property type="entry name" value="RNA BINDING PROTEIN PUMILIO-RELATED"/>
    <property type="match status" value="1"/>
</dbReference>
<dbReference type="InterPro" id="IPR033133">
    <property type="entry name" value="PUM-HD"/>
</dbReference>
<dbReference type="EMBL" id="QGNW01000397">
    <property type="protein sequence ID" value="RVW73186.1"/>
    <property type="molecule type" value="Genomic_DNA"/>
</dbReference>
<dbReference type="InterPro" id="IPR012940">
    <property type="entry name" value="NABP"/>
</dbReference>
<name>A0A438GLV7_VITVI</name>